<feature type="binding site" evidence="7">
    <location>
        <begin position="245"/>
        <end position="252"/>
    </location>
    <ligand>
        <name>GTP</name>
        <dbReference type="ChEBI" id="CHEBI:37565"/>
    </ligand>
</feature>
<name>A0A1I7NWG1_9HYPH</name>
<dbReference type="Pfam" id="PF16360">
    <property type="entry name" value="GTP-bdg_M"/>
    <property type="match status" value="1"/>
</dbReference>
<dbReference type="GO" id="GO:0003924">
    <property type="term" value="F:GTPase activity"/>
    <property type="evidence" value="ECO:0007669"/>
    <property type="project" value="UniProtKB-UniRule"/>
</dbReference>
<dbReference type="Gene3D" id="3.40.50.11060">
    <property type="entry name" value="GTPase HflX, N-terminal domain"/>
    <property type="match status" value="1"/>
</dbReference>
<dbReference type="InterPro" id="IPR032305">
    <property type="entry name" value="GTP-bd_M"/>
</dbReference>
<protein>
    <recommendedName>
        <fullName evidence="6">GTPase HflX</fullName>
    </recommendedName>
    <alternativeName>
        <fullName evidence="6">GTP-binding protein HflX</fullName>
    </alternativeName>
</protein>
<dbReference type="InterPro" id="IPR027417">
    <property type="entry name" value="P-loop_NTPase"/>
</dbReference>
<evidence type="ECO:0000256" key="7">
    <source>
        <dbReference type="PIRSR" id="PIRSR006809-1"/>
    </source>
</evidence>
<dbReference type="PANTHER" id="PTHR10229:SF0">
    <property type="entry name" value="GTP-BINDING PROTEIN 6-RELATED"/>
    <property type="match status" value="1"/>
</dbReference>
<sequence>MTSRSKDGEGEKSEGGRNRERRRVSKETRAPRTRTLVVVPAWKRQPKPKTAQPAKSSAQIHTPENRLAEAVGLARAIELDIIDSTIVPVSEPRPSTLLGSGKVEEIKDLVAELEIGLVVIDYNITPVQQRNLEKAWNAKVLDRTGLILEIFGARARTREGVLQVELAHLTYQKGRLVRAWTHLERQRGGGGFLGGPGEAQIELDRRMLQDRIDAIKRDLADVVKTRDLHRKGRRKVPYPIVAIVGYTNAGKSTLFNKITGAGVVAMDQVFATLDPTMREVKLPSARRIILSDTVGFISDLPTMLVAAFRATLEEVVEADLILHVRDIAHEETEAQAQDVEKVLADLGIDTLPVDSHLLEVWNKIDLLPAERRAELQHEVHRNARPPVLVSAQTGEGMAPLLHTIDERLGAFDEILDVILPGSNGALLHWLHETCDVLAREARKDGSIELRLRVPSEKKARVIGHLRKAGISV</sequence>
<dbReference type="InterPro" id="IPR006073">
    <property type="entry name" value="GTP-bd"/>
</dbReference>
<feature type="binding site" evidence="7">
    <location>
        <begin position="270"/>
        <end position="274"/>
    </location>
    <ligand>
        <name>GTP</name>
        <dbReference type="ChEBI" id="CHEBI:37565"/>
    </ligand>
</feature>
<keyword evidence="5 6" id="KW-0342">GTP-binding</keyword>
<dbReference type="STRING" id="51670.SAMN04488557_4012"/>
<evidence type="ECO:0000313" key="12">
    <source>
        <dbReference type="Proteomes" id="UP000199423"/>
    </source>
</evidence>
<feature type="region of interest" description="Disordered" evidence="9">
    <location>
        <begin position="1"/>
        <end position="61"/>
    </location>
</feature>
<dbReference type="PANTHER" id="PTHR10229">
    <property type="entry name" value="GTP-BINDING PROTEIN HFLX"/>
    <property type="match status" value="1"/>
</dbReference>
<evidence type="ECO:0000256" key="8">
    <source>
        <dbReference type="PIRSR" id="PIRSR006809-2"/>
    </source>
</evidence>
<comment type="subunit">
    <text evidence="6">Monomer. Associates with the 50S ribosomal subunit.</text>
</comment>
<dbReference type="PROSITE" id="PS51705">
    <property type="entry name" value="G_HFLX"/>
    <property type="match status" value="1"/>
</dbReference>
<comment type="subcellular location">
    <subcellularLocation>
        <location evidence="6">Cytoplasm</location>
    </subcellularLocation>
    <text evidence="6">May associate with membranes.</text>
</comment>
<dbReference type="GO" id="GO:0005737">
    <property type="term" value="C:cytoplasm"/>
    <property type="evidence" value="ECO:0007669"/>
    <property type="project" value="UniProtKB-SubCell"/>
</dbReference>
<dbReference type="Proteomes" id="UP000199423">
    <property type="component" value="Unassembled WGS sequence"/>
</dbReference>
<keyword evidence="2 8" id="KW-0479">Metal-binding</keyword>
<dbReference type="EMBL" id="FPCH01000005">
    <property type="protein sequence ID" value="SFV38989.1"/>
    <property type="molecule type" value="Genomic_DNA"/>
</dbReference>
<feature type="binding site" evidence="8">
    <location>
        <position position="252"/>
    </location>
    <ligand>
        <name>Mg(2+)</name>
        <dbReference type="ChEBI" id="CHEBI:18420"/>
    </ligand>
</feature>
<evidence type="ECO:0000256" key="9">
    <source>
        <dbReference type="SAM" id="MobiDB-lite"/>
    </source>
</evidence>
<feature type="binding site" evidence="7">
    <location>
        <begin position="362"/>
        <end position="365"/>
    </location>
    <ligand>
        <name>GTP</name>
        <dbReference type="ChEBI" id="CHEBI:37565"/>
    </ligand>
</feature>
<accession>A0A1I7NWG1</accession>
<comment type="cofactor">
    <cofactor evidence="8">
        <name>Mg(2+)</name>
        <dbReference type="ChEBI" id="CHEBI:18420"/>
    </cofactor>
</comment>
<dbReference type="Pfam" id="PF19275">
    <property type="entry name" value="HflX_C"/>
    <property type="match status" value="1"/>
</dbReference>
<proteinExistence type="inferred from homology"/>
<feature type="binding site" evidence="7">
    <location>
        <begin position="292"/>
        <end position="295"/>
    </location>
    <ligand>
        <name>GTP</name>
        <dbReference type="ChEBI" id="CHEBI:37565"/>
    </ligand>
</feature>
<dbReference type="AlphaFoldDB" id="A0A1I7NWG1"/>
<feature type="binding site" evidence="8">
    <location>
        <position position="272"/>
    </location>
    <ligand>
        <name>Mg(2+)</name>
        <dbReference type="ChEBI" id="CHEBI:18420"/>
    </ligand>
</feature>
<feature type="domain" description="Hflx-type G" evidence="10">
    <location>
        <begin position="239"/>
        <end position="411"/>
    </location>
</feature>
<evidence type="ECO:0000256" key="5">
    <source>
        <dbReference type="ARBA" id="ARBA00023134"/>
    </source>
</evidence>
<evidence type="ECO:0000256" key="4">
    <source>
        <dbReference type="ARBA" id="ARBA00022842"/>
    </source>
</evidence>
<dbReference type="InterPro" id="IPR025121">
    <property type="entry name" value="GTPase_HflX_N"/>
</dbReference>
<dbReference type="GO" id="GO:0005525">
    <property type="term" value="F:GTP binding"/>
    <property type="evidence" value="ECO:0007669"/>
    <property type="project" value="UniProtKB-UniRule"/>
</dbReference>
<dbReference type="Pfam" id="PF01926">
    <property type="entry name" value="MMR_HSR1"/>
    <property type="match status" value="1"/>
</dbReference>
<comment type="similarity">
    <text evidence="6">Belongs to the TRAFAC class OBG-HflX-like GTPase superfamily. HflX GTPase family.</text>
</comment>
<dbReference type="InterPro" id="IPR016496">
    <property type="entry name" value="GTPase_HflX"/>
</dbReference>
<dbReference type="NCBIfam" id="TIGR03156">
    <property type="entry name" value="GTP_HflX"/>
    <property type="match status" value="1"/>
</dbReference>
<keyword evidence="3 6" id="KW-0547">Nucleotide-binding</keyword>
<keyword evidence="1 6" id="KW-0963">Cytoplasm</keyword>
<dbReference type="GO" id="GO:0046872">
    <property type="term" value="F:metal ion binding"/>
    <property type="evidence" value="ECO:0007669"/>
    <property type="project" value="UniProtKB-KW"/>
</dbReference>
<dbReference type="InterPro" id="IPR045498">
    <property type="entry name" value="HflX_C"/>
</dbReference>
<dbReference type="FunFam" id="3.40.50.11060:FF:000001">
    <property type="entry name" value="GTPase HflX"/>
    <property type="match status" value="1"/>
</dbReference>
<dbReference type="Gene3D" id="6.10.250.2860">
    <property type="match status" value="1"/>
</dbReference>
<reference evidence="12" key="1">
    <citation type="submission" date="2016-10" db="EMBL/GenBank/DDBJ databases">
        <authorList>
            <person name="Varghese N."/>
            <person name="Submissions S."/>
        </authorList>
    </citation>
    <scope>NUCLEOTIDE SEQUENCE [LARGE SCALE GENOMIC DNA]</scope>
    <source>
        <strain evidence="12">DSM 1565</strain>
    </source>
</reference>
<comment type="function">
    <text evidence="6">GTPase that associates with the 50S ribosomal subunit and may have a role during protein synthesis or ribosome biogenesis.</text>
</comment>
<dbReference type="CDD" id="cd01878">
    <property type="entry name" value="HflX"/>
    <property type="match status" value="1"/>
</dbReference>
<dbReference type="OrthoDB" id="9812272at2"/>
<dbReference type="PIRSF" id="PIRSF006809">
    <property type="entry name" value="GTP-binding_hflX_prd"/>
    <property type="match status" value="1"/>
</dbReference>
<organism evidence="11 12">
    <name type="scientific">Hyphomicrobium facile</name>
    <dbReference type="NCBI Taxonomy" id="51670"/>
    <lineage>
        <taxon>Bacteria</taxon>
        <taxon>Pseudomonadati</taxon>
        <taxon>Pseudomonadota</taxon>
        <taxon>Alphaproteobacteria</taxon>
        <taxon>Hyphomicrobiales</taxon>
        <taxon>Hyphomicrobiaceae</taxon>
        <taxon>Hyphomicrobium</taxon>
    </lineage>
</organism>
<evidence type="ECO:0000313" key="11">
    <source>
        <dbReference type="EMBL" id="SFV38989.1"/>
    </source>
</evidence>
<dbReference type="InterPro" id="IPR042108">
    <property type="entry name" value="GTPase_HflX_N_sf"/>
</dbReference>
<dbReference type="Gene3D" id="3.40.50.300">
    <property type="entry name" value="P-loop containing nucleotide triphosphate hydrolases"/>
    <property type="match status" value="1"/>
</dbReference>
<evidence type="ECO:0000256" key="2">
    <source>
        <dbReference type="ARBA" id="ARBA00022723"/>
    </source>
</evidence>
<keyword evidence="12" id="KW-1185">Reference proteome</keyword>
<dbReference type="InterPro" id="IPR030394">
    <property type="entry name" value="G_HFLX_dom"/>
</dbReference>
<dbReference type="PRINTS" id="PR00326">
    <property type="entry name" value="GTP1OBG"/>
</dbReference>
<gene>
    <name evidence="6" type="primary">hflX</name>
    <name evidence="11" type="ORF">SAMN04488557_4012</name>
</gene>
<dbReference type="Pfam" id="PF13167">
    <property type="entry name" value="GTP-bdg_N"/>
    <property type="match status" value="1"/>
</dbReference>
<dbReference type="HAMAP" id="MF_00900">
    <property type="entry name" value="GTPase_HflX"/>
    <property type="match status" value="1"/>
</dbReference>
<evidence type="ECO:0000256" key="6">
    <source>
        <dbReference type="HAMAP-Rule" id="MF_00900"/>
    </source>
</evidence>
<keyword evidence="4 8" id="KW-0460">Magnesium</keyword>
<feature type="compositionally biased region" description="Basic and acidic residues" evidence="9">
    <location>
        <begin position="1"/>
        <end position="18"/>
    </location>
</feature>
<dbReference type="GO" id="GO:0043022">
    <property type="term" value="F:ribosome binding"/>
    <property type="evidence" value="ECO:0007669"/>
    <property type="project" value="TreeGrafter"/>
</dbReference>
<evidence type="ECO:0000256" key="1">
    <source>
        <dbReference type="ARBA" id="ARBA00022490"/>
    </source>
</evidence>
<feature type="binding site" evidence="7">
    <location>
        <begin position="390"/>
        <end position="392"/>
    </location>
    <ligand>
        <name>GTP</name>
        <dbReference type="ChEBI" id="CHEBI:37565"/>
    </ligand>
</feature>
<evidence type="ECO:0000256" key="3">
    <source>
        <dbReference type="ARBA" id="ARBA00022741"/>
    </source>
</evidence>
<evidence type="ECO:0000259" key="10">
    <source>
        <dbReference type="PROSITE" id="PS51705"/>
    </source>
</evidence>
<dbReference type="SUPFAM" id="SSF52540">
    <property type="entry name" value="P-loop containing nucleoside triphosphate hydrolases"/>
    <property type="match status" value="1"/>
</dbReference>